<evidence type="ECO:0000256" key="3">
    <source>
        <dbReference type="ARBA" id="ARBA00012924"/>
    </source>
</evidence>
<dbReference type="SUPFAM" id="SSF53383">
    <property type="entry name" value="PLP-dependent transferases"/>
    <property type="match status" value="1"/>
</dbReference>
<dbReference type="EMBL" id="JAUSZI010000002">
    <property type="protein sequence ID" value="MDQ1026667.1"/>
    <property type="molecule type" value="Genomic_DNA"/>
</dbReference>
<evidence type="ECO:0000256" key="8">
    <source>
        <dbReference type="RuleBase" id="RU003560"/>
    </source>
</evidence>
<evidence type="ECO:0000256" key="2">
    <source>
        <dbReference type="ARBA" id="ARBA00004998"/>
    </source>
</evidence>
<dbReference type="RefSeq" id="WP_307521982.1">
    <property type="nucleotide sequence ID" value="NZ_JAUSZI010000002.1"/>
</dbReference>
<dbReference type="PROSITE" id="PS00600">
    <property type="entry name" value="AA_TRANSFER_CLASS_3"/>
    <property type="match status" value="1"/>
</dbReference>
<dbReference type="InterPro" id="IPR050103">
    <property type="entry name" value="Class-III_PLP-dep_AT"/>
</dbReference>
<dbReference type="CDD" id="cd00610">
    <property type="entry name" value="OAT_like"/>
    <property type="match status" value="1"/>
</dbReference>
<dbReference type="PIRSF" id="PIRSF000521">
    <property type="entry name" value="Transaminase_4ab_Lys_Orn"/>
    <property type="match status" value="1"/>
</dbReference>
<dbReference type="InterPro" id="IPR005814">
    <property type="entry name" value="Aminotrans_3"/>
</dbReference>
<dbReference type="InterPro" id="IPR015422">
    <property type="entry name" value="PyrdxlP-dep_Trfase_small"/>
</dbReference>
<comment type="similarity">
    <text evidence="8">Belongs to the class-III pyridoxal-phosphate-dependent aminotransferase family.</text>
</comment>
<dbReference type="PANTHER" id="PTHR11986">
    <property type="entry name" value="AMINOTRANSFERASE CLASS III"/>
    <property type="match status" value="1"/>
</dbReference>
<dbReference type="InterPro" id="IPR015424">
    <property type="entry name" value="PyrdxlP-dep_Trfase"/>
</dbReference>
<dbReference type="Proteomes" id="UP001230328">
    <property type="component" value="Unassembled WGS sequence"/>
</dbReference>
<dbReference type="Gene3D" id="3.40.640.10">
    <property type="entry name" value="Type I PLP-dependent aspartate aminotransferase-like (Major domain)"/>
    <property type="match status" value="1"/>
</dbReference>
<dbReference type="InterPro" id="IPR049704">
    <property type="entry name" value="Aminotrans_3_PPA_site"/>
</dbReference>
<dbReference type="InterPro" id="IPR015421">
    <property type="entry name" value="PyrdxlP-dep_Trfase_major"/>
</dbReference>
<keyword evidence="6 8" id="KW-0663">Pyridoxal phosphate</keyword>
<keyword evidence="10" id="KW-1185">Reference proteome</keyword>
<proteinExistence type="inferred from homology"/>
<comment type="caution">
    <text evidence="9">The sequence shown here is derived from an EMBL/GenBank/DDBJ whole genome shotgun (WGS) entry which is preliminary data.</text>
</comment>
<evidence type="ECO:0000256" key="5">
    <source>
        <dbReference type="ARBA" id="ARBA00022679"/>
    </source>
</evidence>
<evidence type="ECO:0000256" key="6">
    <source>
        <dbReference type="ARBA" id="ARBA00022898"/>
    </source>
</evidence>
<name>A0ABU0ST50_9ACTN</name>
<dbReference type="EC" id="2.6.1.13" evidence="3"/>
<evidence type="ECO:0000313" key="9">
    <source>
        <dbReference type="EMBL" id="MDQ1026667.1"/>
    </source>
</evidence>
<dbReference type="NCBIfam" id="TIGR01885">
    <property type="entry name" value="Orn_aminotrans"/>
    <property type="match status" value="1"/>
</dbReference>
<keyword evidence="5 9" id="KW-0808">Transferase</keyword>
<dbReference type="InterPro" id="IPR010164">
    <property type="entry name" value="Orn_aminotrans"/>
</dbReference>
<evidence type="ECO:0000256" key="1">
    <source>
        <dbReference type="ARBA" id="ARBA00001933"/>
    </source>
</evidence>
<dbReference type="Gene3D" id="3.90.1150.10">
    <property type="entry name" value="Aspartate Aminotransferase, domain 1"/>
    <property type="match status" value="1"/>
</dbReference>
<dbReference type="PANTHER" id="PTHR11986:SF18">
    <property type="entry name" value="ORNITHINE AMINOTRANSFERASE, MITOCHONDRIAL"/>
    <property type="match status" value="1"/>
</dbReference>
<accession>A0ABU0ST50</accession>
<dbReference type="Pfam" id="PF00202">
    <property type="entry name" value="Aminotran_3"/>
    <property type="match status" value="1"/>
</dbReference>
<dbReference type="GO" id="GO:0004587">
    <property type="term" value="F:ornithine aminotransferase activity"/>
    <property type="evidence" value="ECO:0007669"/>
    <property type="project" value="UniProtKB-EC"/>
</dbReference>
<organism evidence="9 10">
    <name type="scientific">Streptomyces umbrinus</name>
    <dbReference type="NCBI Taxonomy" id="67370"/>
    <lineage>
        <taxon>Bacteria</taxon>
        <taxon>Bacillati</taxon>
        <taxon>Actinomycetota</taxon>
        <taxon>Actinomycetes</taxon>
        <taxon>Kitasatosporales</taxon>
        <taxon>Streptomycetaceae</taxon>
        <taxon>Streptomyces</taxon>
        <taxon>Streptomyces phaeochromogenes group</taxon>
    </lineage>
</organism>
<comment type="cofactor">
    <cofactor evidence="1">
        <name>pyridoxal 5'-phosphate</name>
        <dbReference type="ChEBI" id="CHEBI:597326"/>
    </cofactor>
</comment>
<protein>
    <recommendedName>
        <fullName evidence="3">ornithine aminotransferase</fullName>
        <ecNumber evidence="3">2.6.1.13</ecNumber>
    </recommendedName>
    <alternativeName>
        <fullName evidence="7">Ornithine--oxo-acid aminotransferase</fullName>
    </alternativeName>
</protein>
<evidence type="ECO:0000256" key="4">
    <source>
        <dbReference type="ARBA" id="ARBA00022576"/>
    </source>
</evidence>
<keyword evidence="4 9" id="KW-0032">Aminotransferase</keyword>
<reference evidence="9 10" key="1">
    <citation type="submission" date="2023-07" db="EMBL/GenBank/DDBJ databases">
        <title>Comparative genomics of wheat-associated soil bacteria to identify genetic determinants of phenazine resistance.</title>
        <authorList>
            <person name="Mouncey N."/>
        </authorList>
    </citation>
    <scope>NUCLEOTIDE SEQUENCE [LARGE SCALE GENOMIC DNA]</scope>
    <source>
        <strain evidence="9 10">V2I4</strain>
    </source>
</reference>
<comment type="pathway">
    <text evidence="2">Amino-acid biosynthesis; L-proline biosynthesis; L-glutamate 5-semialdehyde from L-ornithine: step 1/1.</text>
</comment>
<evidence type="ECO:0000256" key="7">
    <source>
        <dbReference type="ARBA" id="ARBA00030587"/>
    </source>
</evidence>
<sequence length="401" mass="42882">MSTTEELIASAEAHSAPTYHPLPVVVATADGAWMTDVEGRRYLDLLAGYSALNFGHGNRRLIEAAKAQLERVTLTSRAFHHDRFAEFCARLAELCGMEMVLPMNTGAEAVESAVKTARKWGYRVKGVPEGMAKVVVAGNNFHGRTTTIISFSTDSEARADFGPYTPGFEIVPYGDLTAMRAAVTENTVAVLLEPIQGEAGVLVPPAGYLAGVRELTRERNVLFVADEIQSGLGRTGRTFACEHEGVVPDMYVLGKALGGGVVPVSAVVSSSEVLGVFRPGEHGSTFGGNPLACAVALEVIAMLRSGEYQRRATELGEHLRRELGQLTGSGLITQVRGRGLWAGIDIDPVYGTGREISEKLMDRGVLVKDTHGSTVRIAPPLVISKEDLDWGLAQLRGVLGV</sequence>
<gene>
    <name evidence="9" type="ORF">QF035_004249</name>
</gene>
<evidence type="ECO:0000313" key="10">
    <source>
        <dbReference type="Proteomes" id="UP001230328"/>
    </source>
</evidence>